<dbReference type="GO" id="GO:0008168">
    <property type="term" value="F:methyltransferase activity"/>
    <property type="evidence" value="ECO:0007669"/>
    <property type="project" value="UniProtKB-KW"/>
</dbReference>
<proteinExistence type="predicted"/>
<name>A0A975SWN7_9ACTN</name>
<evidence type="ECO:0000313" key="4">
    <source>
        <dbReference type="Proteomes" id="UP000683575"/>
    </source>
</evidence>
<dbReference type="InterPro" id="IPR041698">
    <property type="entry name" value="Methyltransf_25"/>
</dbReference>
<evidence type="ECO:0000256" key="1">
    <source>
        <dbReference type="SAM" id="MobiDB-lite"/>
    </source>
</evidence>
<evidence type="ECO:0000313" key="3">
    <source>
        <dbReference type="EMBL" id="QWZ07288.1"/>
    </source>
</evidence>
<dbReference type="AlphaFoldDB" id="A0A975SWN7"/>
<reference evidence="3" key="1">
    <citation type="submission" date="2021-06" db="EMBL/GenBank/DDBJ databases">
        <title>Complete genome sequence of Nocardioides sp. G188.</title>
        <authorList>
            <person name="Im W.-T."/>
        </authorList>
    </citation>
    <scope>NUCLEOTIDE SEQUENCE</scope>
    <source>
        <strain evidence="3">G188</strain>
    </source>
</reference>
<dbReference type="PANTHER" id="PTHR43591">
    <property type="entry name" value="METHYLTRANSFERASE"/>
    <property type="match status" value="1"/>
</dbReference>
<dbReference type="Proteomes" id="UP000683575">
    <property type="component" value="Chromosome"/>
</dbReference>
<organism evidence="3 4">
    <name type="scientific">Nocardioides panacis</name>
    <dbReference type="NCBI Taxonomy" id="2849501"/>
    <lineage>
        <taxon>Bacteria</taxon>
        <taxon>Bacillati</taxon>
        <taxon>Actinomycetota</taxon>
        <taxon>Actinomycetes</taxon>
        <taxon>Propionibacteriales</taxon>
        <taxon>Nocardioidaceae</taxon>
        <taxon>Nocardioides</taxon>
    </lineage>
</organism>
<keyword evidence="3" id="KW-0808">Transferase</keyword>
<evidence type="ECO:0000259" key="2">
    <source>
        <dbReference type="Pfam" id="PF13649"/>
    </source>
</evidence>
<feature type="compositionally biased region" description="Basic and acidic residues" evidence="1">
    <location>
        <begin position="1"/>
        <end position="12"/>
    </location>
</feature>
<protein>
    <submittedName>
        <fullName evidence="3">Class I SAM-dependent methyltransferase</fullName>
    </submittedName>
</protein>
<keyword evidence="4" id="KW-1185">Reference proteome</keyword>
<dbReference type="Pfam" id="PF13649">
    <property type="entry name" value="Methyltransf_25"/>
    <property type="match status" value="1"/>
</dbReference>
<dbReference type="EMBL" id="CP077062">
    <property type="protein sequence ID" value="QWZ07288.1"/>
    <property type="molecule type" value="Genomic_DNA"/>
</dbReference>
<accession>A0A975SWN7</accession>
<gene>
    <name evidence="3" type="ORF">KRR39_17725</name>
</gene>
<dbReference type="GO" id="GO:0032259">
    <property type="term" value="P:methylation"/>
    <property type="evidence" value="ECO:0007669"/>
    <property type="project" value="UniProtKB-KW"/>
</dbReference>
<feature type="domain" description="Methyltransferase" evidence="2">
    <location>
        <begin position="58"/>
        <end position="153"/>
    </location>
</feature>
<dbReference type="RefSeq" id="WP_216938799.1">
    <property type="nucleotide sequence ID" value="NZ_CP077062.1"/>
</dbReference>
<feature type="region of interest" description="Disordered" evidence="1">
    <location>
        <begin position="1"/>
        <end position="21"/>
    </location>
</feature>
<dbReference type="CDD" id="cd02440">
    <property type="entry name" value="AdoMet_MTases"/>
    <property type="match status" value="1"/>
</dbReference>
<dbReference type="KEGG" id="nps:KRR39_17725"/>
<sequence length="274" mass="29719">MTHAHDHDHDQATGHPSGRPSALAELLDLDATVLHASWADVTAWVRRLGDGIPHRRLLDLGAGTGNGTVALAQRFLGAEVVALDVSEEMLGRVRRRALDLGLADRVRTVRADLDAGLPDLEPVDLVWASMSLHEVADPDRVLADAHARLHPGGLLALVEIDGPVRFLPDDGLEARLTSFPHHGRDWARLLEKAGFEPVAGRTFDIELAPPHPPAVGRYAHAWFSHLRSALAGTLDPRDAARLDALADPHGPGSALHRDDLVVHGRRTGWVVRRP</sequence>
<keyword evidence="3" id="KW-0489">Methyltransferase</keyword>